<dbReference type="EMBL" id="JACAZI010000004">
    <property type="protein sequence ID" value="KAF7362827.1"/>
    <property type="molecule type" value="Genomic_DNA"/>
</dbReference>
<keyword evidence="2" id="KW-1185">Reference proteome</keyword>
<dbReference type="OrthoDB" id="3251070at2759"/>
<gene>
    <name evidence="1" type="ORF">MVEN_00632500</name>
</gene>
<protein>
    <recommendedName>
        <fullName evidence="3">F-box domain-containing protein</fullName>
    </recommendedName>
</protein>
<evidence type="ECO:0008006" key="3">
    <source>
        <dbReference type="Google" id="ProtNLM"/>
    </source>
</evidence>
<proteinExistence type="predicted"/>
<name>A0A8H6YQ62_9AGAR</name>
<accession>A0A8H6YQ62</accession>
<dbReference type="Proteomes" id="UP000620124">
    <property type="component" value="Unassembled WGS sequence"/>
</dbReference>
<evidence type="ECO:0000313" key="2">
    <source>
        <dbReference type="Proteomes" id="UP000620124"/>
    </source>
</evidence>
<sequence length="296" mass="33503">MAEPRLPTELLLEISSWLLHPLHAYIAQRQERIAEIATYRALSQSCRLFRDVFLPHLWAHLDSFFDGDDPKLNSRMQEITQAPYLLDHVKKISVSLHGPALNNSDRVNAFLACMGACPNLDALKIVSLRIDRPAGTQAPGAFEYLYTAFRSYSFPSVKTLVLPDILAPILSSFPDVRSLLSAKNHCPHLEEVIYGGSSRVMIGWISVATPNIQRLILRNTIFEEDFVFMRTLTNLCYLEFAHREDTNERYPSLDDCVRGARDLLSISRNPKPKRIRIKTLSGQTDILLSETAIALP</sequence>
<reference evidence="1" key="1">
    <citation type="submission" date="2020-05" db="EMBL/GenBank/DDBJ databases">
        <title>Mycena genomes resolve the evolution of fungal bioluminescence.</title>
        <authorList>
            <person name="Tsai I.J."/>
        </authorList>
    </citation>
    <scope>NUCLEOTIDE SEQUENCE</scope>
    <source>
        <strain evidence="1">CCC161011</strain>
    </source>
</reference>
<comment type="caution">
    <text evidence="1">The sequence shown here is derived from an EMBL/GenBank/DDBJ whole genome shotgun (WGS) entry which is preliminary data.</text>
</comment>
<evidence type="ECO:0000313" key="1">
    <source>
        <dbReference type="EMBL" id="KAF7362827.1"/>
    </source>
</evidence>
<dbReference type="AlphaFoldDB" id="A0A8H6YQ62"/>
<organism evidence="1 2">
    <name type="scientific">Mycena venus</name>
    <dbReference type="NCBI Taxonomy" id="2733690"/>
    <lineage>
        <taxon>Eukaryota</taxon>
        <taxon>Fungi</taxon>
        <taxon>Dikarya</taxon>
        <taxon>Basidiomycota</taxon>
        <taxon>Agaricomycotina</taxon>
        <taxon>Agaricomycetes</taxon>
        <taxon>Agaricomycetidae</taxon>
        <taxon>Agaricales</taxon>
        <taxon>Marasmiineae</taxon>
        <taxon>Mycenaceae</taxon>
        <taxon>Mycena</taxon>
    </lineage>
</organism>